<dbReference type="VEuPathDB" id="VectorBase:AMAM004192"/>
<protein>
    <submittedName>
        <fullName evidence="1">Uncharacterized protein</fullName>
    </submittedName>
</protein>
<accession>A0A182SCS5</accession>
<dbReference type="Pfam" id="PF05380">
    <property type="entry name" value="Peptidase_A17"/>
    <property type="match status" value="1"/>
</dbReference>
<keyword evidence="2" id="KW-1185">Reference proteome</keyword>
<reference evidence="1" key="2">
    <citation type="submission" date="2020-05" db="UniProtKB">
        <authorList>
            <consortium name="EnsemblMetazoa"/>
        </authorList>
    </citation>
    <scope>IDENTIFICATION</scope>
    <source>
        <strain evidence="1">maculatus3</strain>
    </source>
</reference>
<name>A0A182SCS5_9DIPT</name>
<evidence type="ECO:0000313" key="1">
    <source>
        <dbReference type="EnsemblMetazoa" id="AMAM004192-PA"/>
    </source>
</evidence>
<reference evidence="2" key="1">
    <citation type="submission" date="2013-09" db="EMBL/GenBank/DDBJ databases">
        <title>The Genome Sequence of Anopheles maculatus species B.</title>
        <authorList>
            <consortium name="The Broad Institute Genomics Platform"/>
            <person name="Neafsey D.E."/>
            <person name="Besansky N."/>
            <person name="Howell P."/>
            <person name="Walton C."/>
            <person name="Young S.K."/>
            <person name="Zeng Q."/>
            <person name="Gargeya S."/>
            <person name="Fitzgerald M."/>
            <person name="Haas B."/>
            <person name="Abouelleil A."/>
            <person name="Allen A.W."/>
            <person name="Alvarado L."/>
            <person name="Arachchi H.M."/>
            <person name="Berlin A.M."/>
            <person name="Chapman S.B."/>
            <person name="Gainer-Dewar J."/>
            <person name="Goldberg J."/>
            <person name="Griggs A."/>
            <person name="Gujja S."/>
            <person name="Hansen M."/>
            <person name="Howarth C."/>
            <person name="Imamovic A."/>
            <person name="Ireland A."/>
            <person name="Larimer J."/>
            <person name="McCowan C."/>
            <person name="Murphy C."/>
            <person name="Pearson M."/>
            <person name="Poon T.W."/>
            <person name="Priest M."/>
            <person name="Roberts A."/>
            <person name="Saif S."/>
            <person name="Shea T."/>
            <person name="Sisk P."/>
            <person name="Sykes S."/>
            <person name="Wortman J."/>
            <person name="Nusbaum C."/>
            <person name="Birren B."/>
        </authorList>
    </citation>
    <scope>NUCLEOTIDE SEQUENCE [LARGE SCALE GENOMIC DNA]</scope>
    <source>
        <strain evidence="2">maculatus3</strain>
    </source>
</reference>
<evidence type="ECO:0000313" key="2">
    <source>
        <dbReference type="Proteomes" id="UP000075901"/>
    </source>
</evidence>
<proteinExistence type="predicted"/>
<dbReference type="PANTHER" id="PTHR47331:SF1">
    <property type="entry name" value="GAG-LIKE PROTEIN"/>
    <property type="match status" value="1"/>
</dbReference>
<sequence length="398" mass="42856">PWLTGSASLDDGKAAGINCCSEAGDTAGPAGRCTTEAGQQYVLRAVATLLIKPIQSVLEMAPQNKATALNSQIHLLFRRGLSEDACKILWDALIPRALRIKMPGGGGVGIPVGVAVKDYLKGGLDLGPPMTMAFGGVATQPIPAPVPATQALEKAIPRHMTNDWVAEVSKSIGGAFDAPALAEALHAGNVADSLRPIDRMMSMRRLEKEIKEWKGKIGSLSGQAMGTRVALALRGAEDIPAKQIGERLNHTIVCYMKSGAEAGRAVAIVDTLMAGIATSPLRDVASARMALKMSIAGFLLYLKVLLQEVWRAGVGWDDEIPSNLQEKWKEWLACLPLLQTVKIPRCYRSPINVTDCTIQLHVCKEIVTSGRSDCYYKTNYIPTITLTLLAYNYPHPYL</sequence>
<dbReference type="Proteomes" id="UP000075901">
    <property type="component" value="Unassembled WGS sequence"/>
</dbReference>
<dbReference type="InterPro" id="IPR008042">
    <property type="entry name" value="Retrotrans_Pao"/>
</dbReference>
<dbReference type="AlphaFoldDB" id="A0A182SCS5"/>
<organism evidence="1 2">
    <name type="scientific">Anopheles maculatus</name>
    <dbReference type="NCBI Taxonomy" id="74869"/>
    <lineage>
        <taxon>Eukaryota</taxon>
        <taxon>Metazoa</taxon>
        <taxon>Ecdysozoa</taxon>
        <taxon>Arthropoda</taxon>
        <taxon>Hexapoda</taxon>
        <taxon>Insecta</taxon>
        <taxon>Pterygota</taxon>
        <taxon>Neoptera</taxon>
        <taxon>Endopterygota</taxon>
        <taxon>Diptera</taxon>
        <taxon>Nematocera</taxon>
        <taxon>Culicoidea</taxon>
        <taxon>Culicidae</taxon>
        <taxon>Anophelinae</taxon>
        <taxon>Anopheles</taxon>
        <taxon>Anopheles maculatus group</taxon>
    </lineage>
</organism>
<dbReference type="EnsemblMetazoa" id="AMAM004192-RA">
    <property type="protein sequence ID" value="AMAM004192-PA"/>
    <property type="gene ID" value="AMAM004192"/>
</dbReference>
<dbReference type="PANTHER" id="PTHR47331">
    <property type="entry name" value="PHD-TYPE DOMAIN-CONTAINING PROTEIN"/>
    <property type="match status" value="1"/>
</dbReference>